<gene>
    <name evidence="2" type="ORF">D8674_005365</name>
</gene>
<organism evidence="2 3">
    <name type="scientific">Pyrus ussuriensis x Pyrus communis</name>
    <dbReference type="NCBI Taxonomy" id="2448454"/>
    <lineage>
        <taxon>Eukaryota</taxon>
        <taxon>Viridiplantae</taxon>
        <taxon>Streptophyta</taxon>
        <taxon>Embryophyta</taxon>
        <taxon>Tracheophyta</taxon>
        <taxon>Spermatophyta</taxon>
        <taxon>Magnoliopsida</taxon>
        <taxon>eudicotyledons</taxon>
        <taxon>Gunneridae</taxon>
        <taxon>Pentapetalae</taxon>
        <taxon>rosids</taxon>
        <taxon>fabids</taxon>
        <taxon>Rosales</taxon>
        <taxon>Rosaceae</taxon>
        <taxon>Amygdaloideae</taxon>
        <taxon>Maleae</taxon>
        <taxon>Pyrus</taxon>
    </lineage>
</organism>
<protein>
    <submittedName>
        <fullName evidence="2">TMV resistance protein N-like</fullName>
    </submittedName>
</protein>
<dbReference type="Proteomes" id="UP000327157">
    <property type="component" value="Chromosome 11"/>
</dbReference>
<reference evidence="2 3" key="3">
    <citation type="submission" date="2019-11" db="EMBL/GenBank/DDBJ databases">
        <title>A de novo genome assembly of a pear dwarfing rootstock.</title>
        <authorList>
            <person name="Wang F."/>
            <person name="Wang J."/>
            <person name="Li S."/>
            <person name="Zhang Y."/>
            <person name="Fang M."/>
            <person name="Ma L."/>
            <person name="Zhao Y."/>
            <person name="Jiang S."/>
        </authorList>
    </citation>
    <scope>NUCLEOTIDE SEQUENCE [LARGE SCALE GENOMIC DNA]</scope>
    <source>
        <strain evidence="2">S2</strain>
        <tissue evidence="2">Leaf</tissue>
    </source>
</reference>
<dbReference type="EMBL" id="SMOL01000559">
    <property type="protein sequence ID" value="KAB2605648.1"/>
    <property type="molecule type" value="Genomic_DNA"/>
</dbReference>
<name>A0A5N5FR92_9ROSA</name>
<dbReference type="AlphaFoldDB" id="A0A5N5FR92"/>
<reference evidence="3" key="2">
    <citation type="submission" date="2019-10" db="EMBL/GenBank/DDBJ databases">
        <title>A de novo genome assembly of a pear dwarfing rootstock.</title>
        <authorList>
            <person name="Wang F."/>
            <person name="Wang J."/>
            <person name="Li S."/>
            <person name="Zhang Y."/>
            <person name="Fang M."/>
            <person name="Ma L."/>
            <person name="Zhao Y."/>
            <person name="Jiang S."/>
        </authorList>
    </citation>
    <scope>NUCLEOTIDE SEQUENCE [LARGE SCALE GENOMIC DNA]</scope>
</reference>
<keyword evidence="3" id="KW-1185">Reference proteome</keyword>
<evidence type="ECO:0000256" key="1">
    <source>
        <dbReference type="SAM" id="MobiDB-lite"/>
    </source>
</evidence>
<sequence>MSSIPHPALVVTPTFQFKPSTGEMLHFVEENSNSVSIGSGKSPPPLVRKADLPRPPLASGVMRIPIPRPKKKAKTATATSIYASESILSLPTEDVPSATAEGTREMPPTPLATSLPELVKKFGQIKTMLQSPSPSSKFLFSKMLIKSSRIR</sequence>
<evidence type="ECO:0000313" key="2">
    <source>
        <dbReference type="EMBL" id="KAB2605648.1"/>
    </source>
</evidence>
<accession>A0A5N5FR92</accession>
<comment type="caution">
    <text evidence="2">The sequence shown here is derived from an EMBL/GenBank/DDBJ whole genome shotgun (WGS) entry which is preliminary data.</text>
</comment>
<feature type="region of interest" description="Disordered" evidence="1">
    <location>
        <begin position="34"/>
        <end position="63"/>
    </location>
</feature>
<reference evidence="2 3" key="1">
    <citation type="submission" date="2019-09" db="EMBL/GenBank/DDBJ databases">
        <authorList>
            <person name="Ou C."/>
        </authorList>
    </citation>
    <scope>NUCLEOTIDE SEQUENCE [LARGE SCALE GENOMIC DNA]</scope>
    <source>
        <strain evidence="2">S2</strain>
        <tissue evidence="2">Leaf</tissue>
    </source>
</reference>
<evidence type="ECO:0000313" key="3">
    <source>
        <dbReference type="Proteomes" id="UP000327157"/>
    </source>
</evidence>
<proteinExistence type="predicted"/>